<dbReference type="EMBL" id="LBRS01000001">
    <property type="protein sequence ID" value="KKQ02198.1"/>
    <property type="molecule type" value="Genomic_DNA"/>
</dbReference>
<evidence type="ECO:0000313" key="2">
    <source>
        <dbReference type="EMBL" id="KKQ02198.1"/>
    </source>
</evidence>
<dbReference type="Proteomes" id="UP000034344">
    <property type="component" value="Unassembled WGS sequence"/>
</dbReference>
<reference evidence="2 3" key="1">
    <citation type="journal article" date="2015" name="Nature">
        <title>rRNA introns, odd ribosomes, and small enigmatic genomes across a large radiation of phyla.</title>
        <authorList>
            <person name="Brown C.T."/>
            <person name="Hug L.A."/>
            <person name="Thomas B.C."/>
            <person name="Sharon I."/>
            <person name="Castelle C.J."/>
            <person name="Singh A."/>
            <person name="Wilkins M.J."/>
            <person name="Williams K.H."/>
            <person name="Banfield J.F."/>
        </authorList>
    </citation>
    <scope>NUCLEOTIDE SEQUENCE [LARGE SCALE GENOMIC DNA]</scope>
</reference>
<evidence type="ECO:0000256" key="1">
    <source>
        <dbReference type="SAM" id="Phobius"/>
    </source>
</evidence>
<accession>A0A0G0E5J9</accession>
<comment type="caution">
    <text evidence="2">The sequence shown here is derived from an EMBL/GenBank/DDBJ whole genome shotgun (WGS) entry which is preliminary data.</text>
</comment>
<name>A0A0G0E5J9_9BACT</name>
<protein>
    <recommendedName>
        <fullName evidence="4">Baseplate protein J-like domain-containing protein</fullName>
    </recommendedName>
</protein>
<proteinExistence type="predicted"/>
<evidence type="ECO:0008006" key="4">
    <source>
        <dbReference type="Google" id="ProtNLM"/>
    </source>
</evidence>
<keyword evidence="1" id="KW-0812">Transmembrane</keyword>
<sequence length="673" mass="76691">MKFPFFAKAVSAEIYFGLFLKEQEGIGIIMAFENGNITIKHTEKFTYSNGWEHLVEDIDELLLNLEKNNKYHVEKTIFFVYSHFIDSQTKNIKKPYLQKIKQIINNLELKPLGYIECSDAVVHYLQEKNETPLTAILVELDKTDIGVMIYKGGRLSYSKNVSRTDNLIEDLLTSFQELKGTFLLPSRIILYNSKDLADESTKIITYRWDDEYFVQIPRVEVLREEEVLEGLSKIFARQINRNEPNISIPDETVHKNVMGFVIGEDIKVKAEVKKEKKTPFKFPTLPSIPSMPSLQYLLKNVLNKKMLIIFGLAIIFFSMVLNEYLLHKARIKLIVMSQKINKSLPLTISADSVDSVDLKIREATISSEFSLSKPTTGKREIGDKAAGEVTIFSFDDKERQFAKGTLIANSNLQFVLEEDVRTASASISINNETVPGKNKVKIKAVSIGPEANLEKGKRFKIGDLSQTIYYAINDTPFSGGSKKTVKTVSKDDLQELQENMLKTAKQTMRSKLKLRAGDRLLDDLSDISISDIQYSKELGEEGNIVNSKAEIHYGYKYYEDNQMKNKLIGILQKEITKGLTLSKDTVHYKIDSAKESKNELDLEISVNAKAIQSLDKEAISRQIRFKTKNQVNRILKEKYRVLGYELEIKNPVPFLSSITPFFQNNVQITISGN</sequence>
<feature type="transmembrane region" description="Helical" evidence="1">
    <location>
        <begin position="306"/>
        <end position="326"/>
    </location>
</feature>
<evidence type="ECO:0000313" key="3">
    <source>
        <dbReference type="Proteomes" id="UP000034344"/>
    </source>
</evidence>
<gene>
    <name evidence="2" type="ORF">US11_C0001G0157</name>
</gene>
<dbReference type="AlphaFoldDB" id="A0A0G0E5J9"/>
<keyword evidence="1" id="KW-0472">Membrane</keyword>
<keyword evidence="1" id="KW-1133">Transmembrane helix</keyword>
<organism evidence="2 3">
    <name type="scientific">Candidatus Roizmanbacteria bacterium GW2011_GWA2_36_23</name>
    <dbReference type="NCBI Taxonomy" id="1618480"/>
    <lineage>
        <taxon>Bacteria</taxon>
        <taxon>Candidatus Roizmaniibacteriota</taxon>
    </lineage>
</organism>
<dbReference type="STRING" id="1618480.US11_C0001G0157"/>